<organism evidence="3 4">
    <name type="scientific">Trypanosoma rangeli SC58</name>
    <dbReference type="NCBI Taxonomy" id="429131"/>
    <lineage>
        <taxon>Eukaryota</taxon>
        <taxon>Discoba</taxon>
        <taxon>Euglenozoa</taxon>
        <taxon>Kinetoplastea</taxon>
        <taxon>Metakinetoplastina</taxon>
        <taxon>Trypanosomatida</taxon>
        <taxon>Trypanosomatidae</taxon>
        <taxon>Trypanosoma</taxon>
        <taxon>Herpetosoma</taxon>
    </lineage>
</organism>
<keyword evidence="4" id="KW-1185">Reference proteome</keyword>
<comment type="similarity">
    <text evidence="1">Belongs to the VPS26 family.</text>
</comment>
<gene>
    <name evidence="3" type="ORF">TRSC58_02804</name>
</gene>
<evidence type="ECO:0000256" key="1">
    <source>
        <dbReference type="ARBA" id="ARBA00009100"/>
    </source>
</evidence>
<dbReference type="AlphaFoldDB" id="A0A061J239"/>
<evidence type="ECO:0000313" key="4">
    <source>
        <dbReference type="Proteomes" id="UP000031737"/>
    </source>
</evidence>
<proteinExistence type="inferred from homology"/>
<dbReference type="OrthoDB" id="3821113at2759"/>
<dbReference type="GO" id="GO:0006886">
    <property type="term" value="P:intracellular protein transport"/>
    <property type="evidence" value="ECO:0007669"/>
    <property type="project" value="InterPro"/>
</dbReference>
<feature type="signal peptide" evidence="2">
    <location>
        <begin position="1"/>
        <end position="19"/>
    </location>
</feature>
<dbReference type="Proteomes" id="UP000031737">
    <property type="component" value="Unassembled WGS sequence"/>
</dbReference>
<dbReference type="InterPro" id="IPR028934">
    <property type="entry name" value="Vps26-related"/>
</dbReference>
<comment type="caution">
    <text evidence="3">The sequence shown here is derived from an EMBL/GenBank/DDBJ whole genome shotgun (WGS) entry which is preliminary data.</text>
</comment>
<accession>A0A061J239</accession>
<protein>
    <submittedName>
        <fullName evidence="3">Vacuolar protein sorting-associated protein</fullName>
    </submittedName>
</protein>
<evidence type="ECO:0000313" key="3">
    <source>
        <dbReference type="EMBL" id="ESL09473.1"/>
    </source>
</evidence>
<dbReference type="VEuPathDB" id="TriTrypDB:TRSC58_02804"/>
<name>A0A061J239_TRYRA</name>
<keyword evidence="2" id="KW-0732">Signal</keyword>
<dbReference type="PANTHER" id="PTHR12233">
    <property type="entry name" value="VACUOLAR PROTEIN SORTING 26 RELATED"/>
    <property type="match status" value="1"/>
</dbReference>
<dbReference type="InterPro" id="IPR014752">
    <property type="entry name" value="Arrestin-like_C"/>
</dbReference>
<evidence type="ECO:0000256" key="2">
    <source>
        <dbReference type="SAM" id="SignalP"/>
    </source>
</evidence>
<dbReference type="Gene3D" id="2.60.40.640">
    <property type="match status" value="2"/>
</dbReference>
<reference evidence="3 4" key="1">
    <citation type="submission" date="2013-07" db="EMBL/GenBank/DDBJ databases">
        <authorList>
            <person name="Stoco P.H."/>
            <person name="Wagner G."/>
            <person name="Gerber A."/>
            <person name="Zaha A."/>
            <person name="Thompson C."/>
            <person name="Bartholomeu D.C."/>
            <person name="Luckemeyer D.D."/>
            <person name="Bahia D."/>
            <person name="Loreto E."/>
            <person name="Prestes E.B."/>
            <person name="Lima F.M."/>
            <person name="Rodrigues-Luiz G."/>
            <person name="Vallejo G.A."/>
            <person name="Filho J.F."/>
            <person name="Monteiro K.M."/>
            <person name="Tyler K.M."/>
            <person name="de Almeida L.G."/>
            <person name="Ortiz M.F."/>
            <person name="Siervo M.A."/>
            <person name="de Moraes M.H."/>
            <person name="Cunha O.L."/>
            <person name="Mendonca-Neto R."/>
            <person name="Silva R."/>
            <person name="Teixeira S.M."/>
            <person name="Murta S.M."/>
            <person name="Sincero T.C."/>
            <person name="Mendes T.A."/>
            <person name="Urmenyi T.P."/>
            <person name="Silva V.G."/>
            <person name="da Rocha W.D."/>
            <person name="Andersson B."/>
            <person name="Romanha A.J."/>
            <person name="Steindel M."/>
            <person name="de Vasconcelos A.T."/>
            <person name="Grisard E.C."/>
        </authorList>
    </citation>
    <scope>NUCLEOTIDE SEQUENCE [LARGE SCALE GENOMIC DNA]</scope>
    <source>
        <strain evidence="3 4">SC58</strain>
    </source>
</reference>
<sequence>MSLLWPVFFFLWNLNICDGCLHLGARSMLERERLQEKERSPGLFGRLLRKVDGCEVRFIFDGKMDESMVTVDDLYERTSERMHLFSGSEPVCGRVVLTPKGTYRHNGILLELVGVVTTFGDSEEKIDFMRQEKNFEPDTFSSMTSLEFHFTAPREYESYRGINARVSYYVRATIYRPVKNITEVEEVWVSKVDAYMSGTQSDASRHRSYFRETVFGPQSISMDVGVENVLHIEFKYDKKIFHLRERVLGKVTFKVADMDIRCGEVGVVRKEFIGPGKSTDAMQSETLQKFEIMDGTPVVGEVVPIRLYLHSIPHLTPTYPNVHNCFRVLYFLNLVLVTGEGRRYFKQQEITLYRRHGQEVPTGSMTESP</sequence>
<dbReference type="EMBL" id="AUPL01002804">
    <property type="protein sequence ID" value="ESL09473.1"/>
    <property type="molecule type" value="Genomic_DNA"/>
</dbReference>
<feature type="chain" id="PRO_5001605087" evidence="2">
    <location>
        <begin position="20"/>
        <end position="369"/>
    </location>
</feature>
<dbReference type="Pfam" id="PF03643">
    <property type="entry name" value="Vps26"/>
    <property type="match status" value="1"/>
</dbReference>